<dbReference type="GO" id="GO:0005886">
    <property type="term" value="C:plasma membrane"/>
    <property type="evidence" value="ECO:0007669"/>
    <property type="project" value="UniProtKB-SubCell"/>
</dbReference>
<evidence type="ECO:0000256" key="4">
    <source>
        <dbReference type="ARBA" id="ARBA00022859"/>
    </source>
</evidence>
<dbReference type="InterPro" id="IPR013783">
    <property type="entry name" value="Ig-like_fold"/>
</dbReference>
<evidence type="ECO:0000256" key="8">
    <source>
        <dbReference type="SAM" id="Phobius"/>
    </source>
</evidence>
<keyword evidence="6" id="KW-1015">Disulfide bond</keyword>
<keyword evidence="4" id="KW-0391">Immunity</keyword>
<feature type="transmembrane region" description="Helical" evidence="8">
    <location>
        <begin position="166"/>
        <end position="191"/>
    </location>
</feature>
<evidence type="ECO:0000256" key="7">
    <source>
        <dbReference type="ARBA" id="ARBA00023180"/>
    </source>
</evidence>
<dbReference type="PROSITE" id="PS50835">
    <property type="entry name" value="IG_LIKE"/>
    <property type="match status" value="1"/>
</dbReference>
<dbReference type="EMBL" id="JAWDJR010000007">
    <property type="protein sequence ID" value="KAK9972285.1"/>
    <property type="molecule type" value="Genomic_DNA"/>
</dbReference>
<reference evidence="11 12" key="1">
    <citation type="submission" date="2024-05" db="EMBL/GenBank/DDBJ databases">
        <title>A high-quality chromosomal-level genome assembly of Topmouth culter (Culter alburnus).</title>
        <authorList>
            <person name="Zhao H."/>
        </authorList>
    </citation>
    <scope>NUCLEOTIDE SEQUENCE [LARGE SCALE GENOMIC DNA]</scope>
    <source>
        <strain evidence="11">CATC2023</strain>
        <tissue evidence="11">Muscle</tissue>
    </source>
</reference>
<dbReference type="InterPro" id="IPR013106">
    <property type="entry name" value="Ig_V-set"/>
</dbReference>
<keyword evidence="5 8" id="KW-0472">Membrane</keyword>
<keyword evidence="7" id="KW-0325">Glycoprotein</keyword>
<evidence type="ECO:0000256" key="6">
    <source>
        <dbReference type="ARBA" id="ARBA00023157"/>
    </source>
</evidence>
<sequence length="247" mass="27891">MVYIIISALLICGMGLLTVVKSSQTANISARPGDNVTIWCQHTAKTGKYIHWFKQTTSAVPLSIVYVMITYQLKELQIKYLNGFQSDRLVMSLNTKNTSLRILNVDVSDSGLYYCGWNSWGITFGDGTHLDIKESECVTSLQNETEISNKDLKESPISTRDCTENIFYKLTFIFGVIIGILIIVLVLIVIIKIQSRKTQGKDADRHVTQHHEEPHSTLYAALQFSKQKTRRAARHAEDIDVVYSATR</sequence>
<evidence type="ECO:0000313" key="12">
    <source>
        <dbReference type="Proteomes" id="UP001479290"/>
    </source>
</evidence>
<dbReference type="PANTHER" id="PTHR19433:SF111">
    <property type="entry name" value="T CELL RECEPTOR ALPHA VARIABLE 4"/>
    <property type="match status" value="1"/>
</dbReference>
<dbReference type="CDD" id="cd00099">
    <property type="entry name" value="IgV"/>
    <property type="match status" value="1"/>
</dbReference>
<keyword evidence="2" id="KW-1003">Cell membrane</keyword>
<gene>
    <name evidence="11" type="ORF">ABG768_025606</name>
</gene>
<keyword evidence="8" id="KW-1133">Transmembrane helix</keyword>
<keyword evidence="12" id="KW-1185">Reference proteome</keyword>
<dbReference type="SMART" id="SM00408">
    <property type="entry name" value="IGc2"/>
    <property type="match status" value="1"/>
</dbReference>
<evidence type="ECO:0000256" key="3">
    <source>
        <dbReference type="ARBA" id="ARBA00022729"/>
    </source>
</evidence>
<accession>A0AAW2AG59</accession>
<dbReference type="SMART" id="SM00406">
    <property type="entry name" value="IGv"/>
    <property type="match status" value="1"/>
</dbReference>
<feature type="chain" id="PRO_5043329581" description="Ig-like domain-containing protein" evidence="9">
    <location>
        <begin position="23"/>
        <end position="247"/>
    </location>
</feature>
<dbReference type="SMART" id="SM00409">
    <property type="entry name" value="IG"/>
    <property type="match status" value="1"/>
</dbReference>
<proteinExistence type="predicted"/>
<dbReference type="InterPro" id="IPR003599">
    <property type="entry name" value="Ig_sub"/>
</dbReference>
<dbReference type="Pfam" id="PF07686">
    <property type="entry name" value="V-set"/>
    <property type="match status" value="1"/>
</dbReference>
<evidence type="ECO:0000256" key="2">
    <source>
        <dbReference type="ARBA" id="ARBA00022475"/>
    </source>
</evidence>
<dbReference type="AlphaFoldDB" id="A0AAW2AG59"/>
<organism evidence="11 12">
    <name type="scientific">Culter alburnus</name>
    <name type="common">Topmouth culter</name>
    <dbReference type="NCBI Taxonomy" id="194366"/>
    <lineage>
        <taxon>Eukaryota</taxon>
        <taxon>Metazoa</taxon>
        <taxon>Chordata</taxon>
        <taxon>Craniata</taxon>
        <taxon>Vertebrata</taxon>
        <taxon>Euteleostomi</taxon>
        <taxon>Actinopterygii</taxon>
        <taxon>Neopterygii</taxon>
        <taxon>Teleostei</taxon>
        <taxon>Ostariophysi</taxon>
        <taxon>Cypriniformes</taxon>
        <taxon>Xenocyprididae</taxon>
        <taxon>Xenocypridinae</taxon>
        <taxon>Culter</taxon>
    </lineage>
</organism>
<dbReference type="InterPro" id="IPR007110">
    <property type="entry name" value="Ig-like_dom"/>
</dbReference>
<dbReference type="GO" id="GO:0009617">
    <property type="term" value="P:response to bacterium"/>
    <property type="evidence" value="ECO:0007669"/>
    <property type="project" value="TreeGrafter"/>
</dbReference>
<comment type="caution">
    <text evidence="11">The sequence shown here is derived from an EMBL/GenBank/DDBJ whole genome shotgun (WGS) entry which is preliminary data.</text>
</comment>
<feature type="signal peptide" evidence="9">
    <location>
        <begin position="1"/>
        <end position="22"/>
    </location>
</feature>
<dbReference type="PANTHER" id="PTHR19433">
    <property type="entry name" value="T-CELL RECEPTOR ALPHA CHAIN V REGION-RELATED"/>
    <property type="match status" value="1"/>
</dbReference>
<keyword evidence="3 9" id="KW-0732">Signal</keyword>
<evidence type="ECO:0000256" key="5">
    <source>
        <dbReference type="ARBA" id="ARBA00023136"/>
    </source>
</evidence>
<dbReference type="InterPro" id="IPR036179">
    <property type="entry name" value="Ig-like_dom_sf"/>
</dbReference>
<feature type="domain" description="Ig-like" evidence="10">
    <location>
        <begin position="17"/>
        <end position="115"/>
    </location>
</feature>
<dbReference type="InterPro" id="IPR003598">
    <property type="entry name" value="Ig_sub2"/>
</dbReference>
<evidence type="ECO:0000256" key="9">
    <source>
        <dbReference type="SAM" id="SignalP"/>
    </source>
</evidence>
<keyword evidence="8" id="KW-0812">Transmembrane</keyword>
<protein>
    <recommendedName>
        <fullName evidence="10">Ig-like domain-containing protein</fullName>
    </recommendedName>
</protein>
<evidence type="ECO:0000313" key="11">
    <source>
        <dbReference type="EMBL" id="KAK9972285.1"/>
    </source>
</evidence>
<dbReference type="GO" id="GO:0002376">
    <property type="term" value="P:immune system process"/>
    <property type="evidence" value="ECO:0007669"/>
    <property type="project" value="UniProtKB-KW"/>
</dbReference>
<evidence type="ECO:0000259" key="10">
    <source>
        <dbReference type="PROSITE" id="PS50835"/>
    </source>
</evidence>
<name>A0AAW2AG59_CULAL</name>
<dbReference type="InterPro" id="IPR052051">
    <property type="entry name" value="TCR_complex_component"/>
</dbReference>
<dbReference type="SUPFAM" id="SSF48726">
    <property type="entry name" value="Immunoglobulin"/>
    <property type="match status" value="1"/>
</dbReference>
<evidence type="ECO:0000256" key="1">
    <source>
        <dbReference type="ARBA" id="ARBA00004236"/>
    </source>
</evidence>
<dbReference type="Gene3D" id="2.60.40.10">
    <property type="entry name" value="Immunoglobulins"/>
    <property type="match status" value="1"/>
</dbReference>
<dbReference type="Proteomes" id="UP001479290">
    <property type="component" value="Unassembled WGS sequence"/>
</dbReference>
<comment type="subcellular location">
    <subcellularLocation>
        <location evidence="1">Cell membrane</location>
    </subcellularLocation>
</comment>